<evidence type="ECO:0000256" key="3">
    <source>
        <dbReference type="PROSITE-ProRule" id="PRU00464"/>
    </source>
</evidence>
<dbReference type="InterPro" id="IPR036265">
    <property type="entry name" value="HIT-like_sf"/>
</dbReference>
<dbReference type="Proteomes" id="UP000318336">
    <property type="component" value="Unassembled WGS sequence"/>
</dbReference>
<name>A0A542XA96_9MICO</name>
<dbReference type="InterPro" id="IPR001310">
    <property type="entry name" value="Histidine_triad_HIT"/>
</dbReference>
<evidence type="ECO:0000313" key="6">
    <source>
        <dbReference type="Proteomes" id="UP000318336"/>
    </source>
</evidence>
<proteinExistence type="predicted"/>
<keyword evidence="6" id="KW-1185">Reference proteome</keyword>
<accession>A0A542XA96</accession>
<dbReference type="GO" id="GO:0003824">
    <property type="term" value="F:catalytic activity"/>
    <property type="evidence" value="ECO:0007669"/>
    <property type="project" value="InterPro"/>
</dbReference>
<sequence>MATLFTKIIDGEIPGKFVWKDDTCVAFLVIDPITDGHTIVVPREEVDQWLDADQALLAHLTDVAQQIGLAQRATFDAPRVSLLTAGFEVPHLHLHVFPITGEADISFANAQRGQDPEVLDANAAKLKAALRDQGHGERVPD</sequence>
<evidence type="ECO:0000313" key="5">
    <source>
        <dbReference type="EMBL" id="TQL32769.1"/>
    </source>
</evidence>
<evidence type="ECO:0000256" key="1">
    <source>
        <dbReference type="PIRSR" id="PIRSR601310-1"/>
    </source>
</evidence>
<dbReference type="RefSeq" id="WP_142004833.1">
    <property type="nucleotide sequence ID" value="NZ_CAJTBP010000001.1"/>
</dbReference>
<dbReference type="SUPFAM" id="SSF54197">
    <property type="entry name" value="HIT-like"/>
    <property type="match status" value="1"/>
</dbReference>
<feature type="domain" description="HIT" evidence="4">
    <location>
        <begin position="4"/>
        <end position="107"/>
    </location>
</feature>
<dbReference type="PRINTS" id="PR00332">
    <property type="entry name" value="HISTRIAD"/>
</dbReference>
<feature type="short sequence motif" description="Histidine triad motif" evidence="2 3">
    <location>
        <begin position="91"/>
        <end position="95"/>
    </location>
</feature>
<dbReference type="InterPro" id="IPR011146">
    <property type="entry name" value="HIT-like"/>
</dbReference>
<reference evidence="5 6" key="1">
    <citation type="submission" date="2019-06" db="EMBL/GenBank/DDBJ databases">
        <title>Sequencing the genomes of 1000 actinobacteria strains.</title>
        <authorList>
            <person name="Klenk H.-P."/>
        </authorList>
    </citation>
    <scope>NUCLEOTIDE SEQUENCE [LARGE SCALE GENOMIC DNA]</scope>
    <source>
        <strain evidence="5 6">DSM 24617</strain>
    </source>
</reference>
<dbReference type="OrthoDB" id="9784774at2"/>
<feature type="active site" description="Tele-AMP-histidine intermediate" evidence="1">
    <location>
        <position position="93"/>
    </location>
</feature>
<dbReference type="Pfam" id="PF01230">
    <property type="entry name" value="HIT"/>
    <property type="match status" value="1"/>
</dbReference>
<protein>
    <submittedName>
        <fullName evidence="5">Histidine triad (HIT) family protein</fullName>
    </submittedName>
</protein>
<gene>
    <name evidence="5" type="ORF">FB554_0901</name>
</gene>
<comment type="caution">
    <text evidence="5">The sequence shown here is derived from an EMBL/GenBank/DDBJ whole genome shotgun (WGS) entry which is preliminary data.</text>
</comment>
<evidence type="ECO:0000256" key="2">
    <source>
        <dbReference type="PIRSR" id="PIRSR601310-3"/>
    </source>
</evidence>
<dbReference type="PANTHER" id="PTHR46648:SF1">
    <property type="entry name" value="ADENOSINE 5'-MONOPHOSPHORAMIDASE HNT1"/>
    <property type="match status" value="1"/>
</dbReference>
<dbReference type="Gene3D" id="3.30.428.10">
    <property type="entry name" value="HIT-like"/>
    <property type="match status" value="1"/>
</dbReference>
<dbReference type="PROSITE" id="PS51084">
    <property type="entry name" value="HIT_2"/>
    <property type="match status" value="1"/>
</dbReference>
<dbReference type="AlphaFoldDB" id="A0A542XA96"/>
<organism evidence="5 6">
    <name type="scientific">Barrientosiimonas humi</name>
    <dbReference type="NCBI Taxonomy" id="999931"/>
    <lineage>
        <taxon>Bacteria</taxon>
        <taxon>Bacillati</taxon>
        <taxon>Actinomycetota</taxon>
        <taxon>Actinomycetes</taxon>
        <taxon>Micrococcales</taxon>
        <taxon>Dermacoccaceae</taxon>
        <taxon>Barrientosiimonas</taxon>
    </lineage>
</organism>
<dbReference type="GO" id="GO:0009117">
    <property type="term" value="P:nucleotide metabolic process"/>
    <property type="evidence" value="ECO:0007669"/>
    <property type="project" value="TreeGrafter"/>
</dbReference>
<dbReference type="PANTHER" id="PTHR46648">
    <property type="entry name" value="HIT FAMILY PROTEIN 1"/>
    <property type="match status" value="1"/>
</dbReference>
<dbReference type="EMBL" id="VFOK01000001">
    <property type="protein sequence ID" value="TQL32769.1"/>
    <property type="molecule type" value="Genomic_DNA"/>
</dbReference>
<evidence type="ECO:0000259" key="4">
    <source>
        <dbReference type="PROSITE" id="PS51084"/>
    </source>
</evidence>